<accession>A0A2M4CFN1</accession>
<sequence length="66" mass="7303">MPLLVLLQLKHQTIGCLLHPRLLATSCPHLIGQRHQTHQIGLVGFGCKLNGCFTKFGHHVRIGTVL</sequence>
<proteinExistence type="predicted"/>
<name>A0A2M4CFN1_9DIPT</name>
<evidence type="ECO:0000313" key="1">
    <source>
        <dbReference type="EMBL" id="MBW64123.1"/>
    </source>
</evidence>
<dbReference type="AlphaFoldDB" id="A0A2M4CFN1"/>
<dbReference type="EMBL" id="GGFJ01014982">
    <property type="protein sequence ID" value="MBW64123.1"/>
    <property type="molecule type" value="Transcribed_RNA"/>
</dbReference>
<organism evidence="1">
    <name type="scientific">Anopheles marajoara</name>
    <dbReference type="NCBI Taxonomy" id="58244"/>
    <lineage>
        <taxon>Eukaryota</taxon>
        <taxon>Metazoa</taxon>
        <taxon>Ecdysozoa</taxon>
        <taxon>Arthropoda</taxon>
        <taxon>Hexapoda</taxon>
        <taxon>Insecta</taxon>
        <taxon>Pterygota</taxon>
        <taxon>Neoptera</taxon>
        <taxon>Endopterygota</taxon>
        <taxon>Diptera</taxon>
        <taxon>Nematocera</taxon>
        <taxon>Culicoidea</taxon>
        <taxon>Culicidae</taxon>
        <taxon>Anophelinae</taxon>
        <taxon>Anopheles</taxon>
    </lineage>
</organism>
<reference evidence="1" key="1">
    <citation type="submission" date="2018-01" db="EMBL/GenBank/DDBJ databases">
        <title>An insight into the sialome of Amazonian anophelines.</title>
        <authorList>
            <person name="Ribeiro J.M."/>
            <person name="Scarpassa V."/>
            <person name="Calvo E."/>
        </authorList>
    </citation>
    <scope>NUCLEOTIDE SEQUENCE</scope>
    <source>
        <tissue evidence="1">Salivary glands</tissue>
    </source>
</reference>
<protein>
    <submittedName>
        <fullName evidence="1">Putative secreted protein</fullName>
    </submittedName>
</protein>